<reference evidence="9" key="1">
    <citation type="journal article" date="2014" name="Int. J. Syst. Evol. Microbiol.">
        <title>Complete genome sequence of Corynebacterium casei LMG S-19264T (=DSM 44701T), isolated from a smear-ripened cheese.</title>
        <authorList>
            <consortium name="US DOE Joint Genome Institute (JGI-PGF)"/>
            <person name="Walter F."/>
            <person name="Albersmeier A."/>
            <person name="Kalinowski J."/>
            <person name="Ruckert C."/>
        </authorList>
    </citation>
    <scope>NUCLEOTIDE SEQUENCE</scope>
    <source>
        <strain evidence="9">JCM 12289</strain>
    </source>
</reference>
<comment type="function">
    <text evidence="8">Essential subunit of the Sec protein translocation channel SecYEG. Clamps together the 2 halves of SecY. May contact the channel plug during translocation.</text>
</comment>
<dbReference type="EMBL" id="BAAADN010000043">
    <property type="protein sequence ID" value="GAA0469197.1"/>
    <property type="molecule type" value="Genomic_DNA"/>
</dbReference>
<gene>
    <name evidence="8" type="primary">secE</name>
    <name evidence="9" type="ORF">GCM10008985_27830</name>
    <name evidence="10" type="ORF">MUK72_07095</name>
</gene>
<sequence length="57" mass="6179">MDIKYDLSSYTRVLKLASTPSWEEFSRIALIAGAGILLIGIVGFLIFTVMSFLPGGV</sequence>
<dbReference type="Proteomes" id="UP001500962">
    <property type="component" value="Unassembled WGS sequence"/>
</dbReference>
<dbReference type="GeneID" id="71761601"/>
<dbReference type="AlphaFoldDB" id="A0AAV3SK78"/>
<evidence type="ECO:0000256" key="3">
    <source>
        <dbReference type="ARBA" id="ARBA00022927"/>
    </source>
</evidence>
<dbReference type="NCBIfam" id="NF006910">
    <property type="entry name" value="PRK09400.1-6"/>
    <property type="match status" value="1"/>
</dbReference>
<dbReference type="InterPro" id="IPR008158">
    <property type="entry name" value="Translocase_Sec61-g"/>
</dbReference>
<evidence type="ECO:0000313" key="12">
    <source>
        <dbReference type="Proteomes" id="UP001500962"/>
    </source>
</evidence>
<dbReference type="Proteomes" id="UP000830542">
    <property type="component" value="Chromosome"/>
</dbReference>
<dbReference type="InterPro" id="IPR001901">
    <property type="entry name" value="Translocase_SecE/Sec61-g"/>
</dbReference>
<dbReference type="GO" id="GO:0008320">
    <property type="term" value="F:protein transmembrane transporter activity"/>
    <property type="evidence" value="ECO:0007669"/>
    <property type="project" value="UniProtKB-UniRule"/>
</dbReference>
<dbReference type="HAMAP" id="MF_00422">
    <property type="entry name" value="SecE"/>
    <property type="match status" value="1"/>
</dbReference>
<dbReference type="NCBIfam" id="TIGR00327">
    <property type="entry name" value="secE_euk_arch"/>
    <property type="match status" value="1"/>
</dbReference>
<keyword evidence="4 8" id="KW-1133">Transmembrane helix</keyword>
<evidence type="ECO:0000256" key="1">
    <source>
        <dbReference type="ARBA" id="ARBA00022448"/>
    </source>
</evidence>
<evidence type="ECO:0000313" key="10">
    <source>
        <dbReference type="EMBL" id="UOO96463.1"/>
    </source>
</evidence>
<keyword evidence="5 8" id="KW-0811">Translocation</keyword>
<evidence type="ECO:0000256" key="4">
    <source>
        <dbReference type="ARBA" id="ARBA00022989"/>
    </source>
</evidence>
<dbReference type="EMBL" id="CP095005">
    <property type="protein sequence ID" value="UOO96463.1"/>
    <property type="molecule type" value="Genomic_DNA"/>
</dbReference>
<name>A0AAV3SK78_HALDO</name>
<feature type="transmembrane region" description="Helical" evidence="8">
    <location>
        <begin position="28"/>
        <end position="53"/>
    </location>
</feature>
<dbReference type="GO" id="GO:0012505">
    <property type="term" value="C:endomembrane system"/>
    <property type="evidence" value="ECO:0007669"/>
    <property type="project" value="UniProtKB-SubCell"/>
</dbReference>
<reference evidence="9" key="3">
    <citation type="submission" date="2023-12" db="EMBL/GenBank/DDBJ databases">
        <authorList>
            <person name="Sun Q."/>
            <person name="Inoue M."/>
        </authorList>
    </citation>
    <scope>NUCLEOTIDE SEQUENCE</scope>
    <source>
        <strain evidence="9">JCM 12289</strain>
    </source>
</reference>
<comment type="subcellular location">
    <subcellularLocation>
        <location evidence="8">Cell membrane</location>
        <topology evidence="8">Single-pass membrane protein</topology>
    </subcellularLocation>
    <subcellularLocation>
        <location evidence="7">Endomembrane system</location>
        <topology evidence="7">Single-pass membrane protein</topology>
    </subcellularLocation>
</comment>
<evidence type="ECO:0000256" key="6">
    <source>
        <dbReference type="ARBA" id="ARBA00023136"/>
    </source>
</evidence>
<accession>A0AAV3SK78</accession>
<dbReference type="InterPro" id="IPR023391">
    <property type="entry name" value="Prot_translocase_SecE_dom_sf"/>
</dbReference>
<dbReference type="GO" id="GO:0009306">
    <property type="term" value="P:protein secretion"/>
    <property type="evidence" value="ECO:0007669"/>
    <property type="project" value="UniProtKB-UniRule"/>
</dbReference>
<keyword evidence="1 8" id="KW-0813">Transport</keyword>
<protein>
    <recommendedName>
        <fullName evidence="8">Protein translocase subunit SecE</fullName>
    </recommendedName>
    <alternativeName>
        <fullName evidence="8">Protein transport protein Sec61 gamma subunit homolog</fullName>
    </alternativeName>
</protein>
<dbReference type="Gene3D" id="1.20.5.820">
    <property type="entry name" value="Preprotein translocase SecE subunit"/>
    <property type="match status" value="1"/>
</dbReference>
<keyword evidence="8" id="KW-1003">Cell membrane</keyword>
<reference evidence="10" key="2">
    <citation type="submission" date="2022-04" db="EMBL/GenBank/DDBJ databases">
        <title>Sequencing and genomic assembly of Halococcus dombrowskii.</title>
        <authorList>
            <person name="Lim S.W."/>
            <person name="MacLea K.S."/>
        </authorList>
    </citation>
    <scope>NUCLEOTIDE SEQUENCE</scope>
    <source>
        <strain evidence="10">H4</strain>
    </source>
</reference>
<dbReference type="GO" id="GO:0005886">
    <property type="term" value="C:plasma membrane"/>
    <property type="evidence" value="ECO:0007669"/>
    <property type="project" value="UniProtKB-SubCell"/>
</dbReference>
<evidence type="ECO:0000256" key="2">
    <source>
        <dbReference type="ARBA" id="ARBA00022692"/>
    </source>
</evidence>
<comment type="similarity">
    <text evidence="8">Belongs to the SecE/SEC61-gamma family.</text>
</comment>
<organism evidence="9 12">
    <name type="scientific">Halococcus dombrowskii</name>
    <dbReference type="NCBI Taxonomy" id="179637"/>
    <lineage>
        <taxon>Archaea</taxon>
        <taxon>Methanobacteriati</taxon>
        <taxon>Methanobacteriota</taxon>
        <taxon>Stenosarchaea group</taxon>
        <taxon>Halobacteria</taxon>
        <taxon>Halobacteriales</taxon>
        <taxon>Halococcaceae</taxon>
        <taxon>Halococcus</taxon>
    </lineage>
</organism>
<keyword evidence="6 8" id="KW-0472">Membrane</keyword>
<dbReference type="RefSeq" id="WP_004053264.1">
    <property type="nucleotide sequence ID" value="NZ_BAAADN010000043.1"/>
</dbReference>
<evidence type="ECO:0000256" key="7">
    <source>
        <dbReference type="ARBA" id="ARBA00037847"/>
    </source>
</evidence>
<evidence type="ECO:0000256" key="8">
    <source>
        <dbReference type="HAMAP-Rule" id="MF_00422"/>
    </source>
</evidence>
<keyword evidence="3 8" id="KW-0653">Protein transport</keyword>
<evidence type="ECO:0000313" key="11">
    <source>
        <dbReference type="Proteomes" id="UP000830542"/>
    </source>
</evidence>
<evidence type="ECO:0000313" key="9">
    <source>
        <dbReference type="EMBL" id="GAA0469197.1"/>
    </source>
</evidence>
<dbReference type="KEGG" id="hdo:MUK72_07095"/>
<keyword evidence="2 8" id="KW-0812">Transmembrane</keyword>
<dbReference type="GO" id="GO:0006605">
    <property type="term" value="P:protein targeting"/>
    <property type="evidence" value="ECO:0007669"/>
    <property type="project" value="UniProtKB-UniRule"/>
</dbReference>
<dbReference type="GO" id="GO:0065002">
    <property type="term" value="P:intracellular protein transmembrane transport"/>
    <property type="evidence" value="ECO:0007669"/>
    <property type="project" value="UniProtKB-UniRule"/>
</dbReference>
<keyword evidence="11" id="KW-1185">Reference proteome</keyword>
<evidence type="ECO:0000256" key="5">
    <source>
        <dbReference type="ARBA" id="ARBA00023010"/>
    </source>
</evidence>
<dbReference type="SUPFAM" id="SSF103456">
    <property type="entry name" value="Preprotein translocase SecE subunit"/>
    <property type="match status" value="1"/>
</dbReference>
<proteinExistence type="inferred from homology"/>
<comment type="subunit">
    <text evidence="8">Component of the Sec protein translocase complex. Heterotrimer consisting of SecY (alpha), SecG (beta) and SecE (gamma) subunits. The heterotrimers can form oligomers, although 1 heterotrimer is thought to be able to translocate proteins. Interacts with the ribosome. May interact with SecDF, and other proteins may be involved.</text>
</comment>